<gene>
    <name evidence="4" type="ORF">FCL54_05725</name>
</gene>
<evidence type="ECO:0000313" key="4">
    <source>
        <dbReference type="EMBL" id="TLS38044.1"/>
    </source>
</evidence>
<dbReference type="EMBL" id="SWLG01000004">
    <property type="protein sequence ID" value="TLS38044.1"/>
    <property type="molecule type" value="Genomic_DNA"/>
</dbReference>
<feature type="coiled-coil region" evidence="1">
    <location>
        <begin position="573"/>
        <end position="600"/>
    </location>
</feature>
<reference evidence="4 5" key="1">
    <citation type="submission" date="2019-04" db="EMBL/GenBank/DDBJ databases">
        <title>Bacillus caeni sp. nov., a bacterium isolated from mangrove sediment.</title>
        <authorList>
            <person name="Huang H."/>
            <person name="Mo K."/>
            <person name="Hu Y."/>
        </authorList>
    </citation>
    <scope>NUCLEOTIDE SEQUENCE [LARGE SCALE GENOMIC DNA]</scope>
    <source>
        <strain evidence="4 5">HB172195</strain>
    </source>
</reference>
<dbReference type="OrthoDB" id="9764467at2"/>
<feature type="coiled-coil region" evidence="1">
    <location>
        <begin position="387"/>
        <end position="421"/>
    </location>
</feature>
<dbReference type="InterPro" id="IPR038734">
    <property type="entry name" value="YhaN_AAA"/>
</dbReference>
<name>A0A5R9FBW0_9BACL</name>
<dbReference type="Pfam" id="PF13514">
    <property type="entry name" value="AAA_27"/>
    <property type="match status" value="1"/>
</dbReference>
<dbReference type="RefSeq" id="WP_138124121.1">
    <property type="nucleotide sequence ID" value="NZ_SWLG01000004.1"/>
</dbReference>
<comment type="caution">
    <text evidence="4">The sequence shown here is derived from an EMBL/GenBank/DDBJ whole genome shotgun (WGS) entry which is preliminary data.</text>
</comment>
<organism evidence="4 5">
    <name type="scientific">Exobacillus caeni</name>
    <dbReference type="NCBI Taxonomy" id="2574798"/>
    <lineage>
        <taxon>Bacteria</taxon>
        <taxon>Bacillati</taxon>
        <taxon>Bacillota</taxon>
        <taxon>Bacilli</taxon>
        <taxon>Bacillales</taxon>
        <taxon>Guptibacillaceae</taxon>
        <taxon>Exobacillus</taxon>
    </lineage>
</organism>
<dbReference type="Proteomes" id="UP000308230">
    <property type="component" value="Unassembled WGS sequence"/>
</dbReference>
<accession>A0A5R9FBW0</accession>
<dbReference type="AlphaFoldDB" id="A0A5R9FBW0"/>
<feature type="domain" description="YhaN AAA" evidence="3">
    <location>
        <begin position="1"/>
        <end position="206"/>
    </location>
</feature>
<feature type="coiled-coil region" evidence="1">
    <location>
        <begin position="184"/>
        <end position="242"/>
    </location>
</feature>
<keyword evidence="5" id="KW-1185">Reference proteome</keyword>
<dbReference type="InterPro" id="IPR027417">
    <property type="entry name" value="P-loop_NTPase"/>
</dbReference>
<dbReference type="Gene3D" id="3.40.50.300">
    <property type="entry name" value="P-loop containing nucleotide triphosphate hydrolases"/>
    <property type="match status" value="2"/>
</dbReference>
<keyword evidence="2" id="KW-0472">Membrane</keyword>
<keyword evidence="2" id="KW-0812">Transmembrane</keyword>
<protein>
    <recommendedName>
        <fullName evidence="3">YhaN AAA domain-containing protein</fullName>
    </recommendedName>
</protein>
<sequence length="998" mass="116020">MKLRTIHIYGFGKFENKTFENFSPNLQVIYGDNEAGKSTIMSFIRCMLFGFPTKGQSEYRYVPKTHSKYGGKLIVELEDGEIIQIERTYGKATGDVTVQFSDGTIGGEETLGELLGGLDRQTFQNIFSCDLTGLQNLENINEEMLNRYLFEAGTTGGSGLSHVEQELDKKLSELFKPSGRKPTLNQQLFELEKVKERLEDWKQKNETYNNLLGQKGKIKLELEELYTDKKNYEAEKHLLEKKKQLLPLVNEQKSLEHQLKELPSYAPFPEDGVQRLEKWKSQIVLLKGEWNELKNRCSNIDREIEDLDLNENLLNNGGKVEALKERESMVQNKKEALRSYKTEINTLEEKINRSIGKLGEEWSEEDLLETDTSFAAKEQLKELLSSKVKLEQRKEFLDHSLMKAREELEEAEQEGNQLREDLLSDQEYSEKEEAVQKWDSVKNREERIHVLTREIQLEELNRSSGGKKESSFLPMYLLIGFGVISISFLFLSGEWIFAAVTMFLLVLGSLLFYKASQQNPSVDSGADLKALDRKREELTRLKSIHHKDEDNLEQDARNALYLLELHEKASFQYGHAKERIKRLARNYDQEAEKYDEWEIEYHTNENKLMAWIHSYRFPVSFPSASLIEGFELIERAKEEIKQRDHMIKKAGVLEEYLAKEENELKELCDQFAIVYRGTDVSLAMLWQKYQGELDKRKQLEYLSERRRDVMESLGTVEQKISTCQSAIEELLDEAACSDEDSFRLKGNTREGAIKLQQQLTLIKHQMRMSGYSGEFIKSIASSENQTQQEIDLQVANVKTKLTQLTEREKEMNRLAAENNHKMESLLEGENYVDALHEYHQSQSRFQQGAYEWAVYAVAKDMLGRAKSNYQQERLPIVLEKAEEYFSYITEGKYTRLYQPAGDRGFTIERMDGIVFSPKELSRGTREQLYLSIRLALAGSFSKKYPILLDDLLVNFDRLRSSQTRRLIQKVSEEHQVLFFTCHPYNLDSFEKEELLHLV</sequence>
<feature type="coiled-coil region" evidence="1">
    <location>
        <begin position="276"/>
        <end position="357"/>
    </location>
</feature>
<dbReference type="PANTHER" id="PTHR41259">
    <property type="entry name" value="DOUBLE-STRAND BREAK REPAIR RAD50 ATPASE, PUTATIVE-RELATED"/>
    <property type="match status" value="1"/>
</dbReference>
<dbReference type="PANTHER" id="PTHR41259:SF1">
    <property type="entry name" value="DOUBLE-STRAND BREAK REPAIR RAD50 ATPASE, PUTATIVE-RELATED"/>
    <property type="match status" value="1"/>
</dbReference>
<evidence type="ECO:0000256" key="1">
    <source>
        <dbReference type="SAM" id="Coils"/>
    </source>
</evidence>
<dbReference type="SUPFAM" id="SSF52540">
    <property type="entry name" value="P-loop containing nucleoside triphosphate hydrolases"/>
    <property type="match status" value="1"/>
</dbReference>
<proteinExistence type="predicted"/>
<keyword evidence="2" id="KW-1133">Transmembrane helix</keyword>
<keyword evidence="1" id="KW-0175">Coiled coil</keyword>
<evidence type="ECO:0000259" key="3">
    <source>
        <dbReference type="Pfam" id="PF13514"/>
    </source>
</evidence>
<feature type="transmembrane region" description="Helical" evidence="2">
    <location>
        <begin position="472"/>
        <end position="490"/>
    </location>
</feature>
<evidence type="ECO:0000313" key="5">
    <source>
        <dbReference type="Proteomes" id="UP000308230"/>
    </source>
</evidence>
<evidence type="ECO:0000256" key="2">
    <source>
        <dbReference type="SAM" id="Phobius"/>
    </source>
</evidence>
<feature type="transmembrane region" description="Helical" evidence="2">
    <location>
        <begin position="496"/>
        <end position="513"/>
    </location>
</feature>